<accession>A0A4V3XKL5</accession>
<evidence type="ECO:0000256" key="1">
    <source>
        <dbReference type="SAM" id="MobiDB-lite"/>
    </source>
</evidence>
<dbReference type="AlphaFoldDB" id="A0A4V3XKL5"/>
<gene>
    <name evidence="2" type="ORF">E4Z66_10540</name>
</gene>
<feature type="region of interest" description="Disordered" evidence="1">
    <location>
        <begin position="1"/>
        <end position="21"/>
    </location>
</feature>
<protein>
    <submittedName>
        <fullName evidence="2">Uncharacterized protein</fullName>
    </submittedName>
</protein>
<keyword evidence="3" id="KW-1185">Reference proteome</keyword>
<sequence length="184" mass="19845">MAIGIEPRAGRAPTKGRHDAALSDARGFQHWGVRGCVPAGGIGRFGNRGVSAILVDICTGPAATARDQHRRVSRRGDKERAPATAAVARIHVWRTRNAGTADGDHEDVSLQQVKTARDERATPAFIPAVPGSALRAHRSDAVGCGFRHDPGHDRPGIFKTNIDRRRLSAMTARKRQQNGTKFHG</sequence>
<evidence type="ECO:0000313" key="3">
    <source>
        <dbReference type="Proteomes" id="UP000306602"/>
    </source>
</evidence>
<dbReference type="EMBL" id="SRKY01000002">
    <property type="protein sequence ID" value="THH37343.1"/>
    <property type="molecule type" value="Genomic_DNA"/>
</dbReference>
<feature type="region of interest" description="Disordered" evidence="1">
    <location>
        <begin position="64"/>
        <end position="83"/>
    </location>
</feature>
<organism evidence="2 3">
    <name type="scientific">Aliishimia ponticola</name>
    <dbReference type="NCBI Taxonomy" id="2499833"/>
    <lineage>
        <taxon>Bacteria</taxon>
        <taxon>Pseudomonadati</taxon>
        <taxon>Pseudomonadota</taxon>
        <taxon>Alphaproteobacteria</taxon>
        <taxon>Rhodobacterales</taxon>
        <taxon>Paracoccaceae</taxon>
        <taxon>Aliishimia</taxon>
    </lineage>
</organism>
<comment type="caution">
    <text evidence="2">The sequence shown here is derived from an EMBL/GenBank/DDBJ whole genome shotgun (WGS) entry which is preliminary data.</text>
</comment>
<name>A0A4V3XKL5_9RHOB</name>
<proteinExistence type="predicted"/>
<reference evidence="2 3" key="1">
    <citation type="submission" date="2019-04" db="EMBL/GenBank/DDBJ databases">
        <title>Shimia ponticola sp. nov., isolated from seawater.</title>
        <authorList>
            <person name="Kim Y.-O."/>
            <person name="Yoon J.-H."/>
        </authorList>
    </citation>
    <scope>NUCLEOTIDE SEQUENCE [LARGE SCALE GENOMIC DNA]</scope>
    <source>
        <strain evidence="2 3">MYP11</strain>
    </source>
</reference>
<evidence type="ECO:0000313" key="2">
    <source>
        <dbReference type="EMBL" id="THH37343.1"/>
    </source>
</evidence>
<dbReference type="Proteomes" id="UP000306602">
    <property type="component" value="Unassembled WGS sequence"/>
</dbReference>